<dbReference type="EMBL" id="JABELV010000116">
    <property type="protein sequence ID" value="KAG7530497.1"/>
    <property type="molecule type" value="Genomic_DNA"/>
</dbReference>
<keyword evidence="6" id="KW-0256">Endoplasmic reticulum</keyword>
<evidence type="ECO:0000256" key="1">
    <source>
        <dbReference type="ARBA" id="ARBA00004477"/>
    </source>
</evidence>
<comment type="subcellular location">
    <subcellularLocation>
        <location evidence="1">Endoplasmic reticulum membrane</location>
        <topology evidence="1">Multi-pass membrane protein</topology>
    </subcellularLocation>
</comment>
<feature type="transmembrane region" description="Helical" evidence="9">
    <location>
        <begin position="375"/>
        <end position="397"/>
    </location>
</feature>
<dbReference type="GO" id="GO:0006506">
    <property type="term" value="P:GPI anchor biosynthetic process"/>
    <property type="evidence" value="ECO:0007669"/>
    <property type="project" value="UniProtKB-UniPathway"/>
</dbReference>
<dbReference type="GO" id="GO:0042765">
    <property type="term" value="C:GPI-anchor transamidase complex"/>
    <property type="evidence" value="ECO:0007669"/>
    <property type="project" value="InterPro"/>
</dbReference>
<evidence type="ECO:0000256" key="9">
    <source>
        <dbReference type="SAM" id="Phobius"/>
    </source>
</evidence>
<dbReference type="PANTHER" id="PTHR13121:SF0">
    <property type="entry name" value="PHOSPHATIDYLINOSITOL GLYCAN ANCHOR BIOSYNTHESIS CLASS U PROTEIN"/>
    <property type="match status" value="1"/>
</dbReference>
<protein>
    <recommendedName>
        <fullName evidence="13">GPI transamidase subunit PIG-U</fullName>
    </recommendedName>
</protein>
<sequence>MSTVARTGWPSSISIVAALLLRLALFNGTSLPAALSRRIELSTPLTGIRYLNDGVYIYRSGLNPYEGGNFHHSPLYLLLFSLFPFATSRISASILFTLSDYLAAISLRRIWIGRKWQEEATLKKRNDGRANVSRRYLLNPYTIASCIAQSTTSIDNALILLAVAAAAQGQSPLTAFFLSLATHTSLYPILLLAPLLLLLVHTGPPGKTSWRDVVGTVFFFAGFFLAETAITFGLVGDWSWISWTWGSTLTVSDLTPNVGLNWYFFTEMFDHFRSFFVGTFQMHIAIYVAPLCIRLHDHPLLAVTVLGGIISIFKSYPTLGDASLWLGLLGCLPDIWADLRHPLLSVALQLYSVILLPILHSLWLESGTGNANFFYAATLVYSLGCGMALVDILGAGLRQQAARTMIDEGILDEGDDGITNQVPAGRSEEIRSTKAILEDHDLVVVQYAGLGS</sequence>
<dbReference type="InterPro" id="IPR009600">
    <property type="entry name" value="PIG-U"/>
</dbReference>
<evidence type="ECO:0000256" key="10">
    <source>
        <dbReference type="SAM" id="SignalP"/>
    </source>
</evidence>
<evidence type="ECO:0000256" key="4">
    <source>
        <dbReference type="ARBA" id="ARBA00022502"/>
    </source>
</evidence>
<evidence type="ECO:0000256" key="3">
    <source>
        <dbReference type="ARBA" id="ARBA00010026"/>
    </source>
</evidence>
<comment type="pathway">
    <text evidence="2">Glycolipid biosynthesis; glycosylphosphatidylinositol-anchor biosynthesis.</text>
</comment>
<comment type="caution">
    <text evidence="11">The sequence shown here is derived from an EMBL/GenBank/DDBJ whole genome shotgun (WGS) entry which is preliminary data.</text>
</comment>
<evidence type="ECO:0000256" key="5">
    <source>
        <dbReference type="ARBA" id="ARBA00022692"/>
    </source>
</evidence>
<evidence type="ECO:0008006" key="13">
    <source>
        <dbReference type="Google" id="ProtNLM"/>
    </source>
</evidence>
<dbReference type="AlphaFoldDB" id="A0A8K0NPA1"/>
<feature type="transmembrane region" description="Helical" evidence="9">
    <location>
        <begin position="300"/>
        <end position="316"/>
    </location>
</feature>
<feature type="transmembrane region" description="Helical" evidence="9">
    <location>
        <begin position="184"/>
        <end position="201"/>
    </location>
</feature>
<dbReference type="UniPathway" id="UPA00196"/>
<feature type="chain" id="PRO_5035471551" description="GPI transamidase subunit PIG-U" evidence="10">
    <location>
        <begin position="29"/>
        <end position="452"/>
    </location>
</feature>
<keyword evidence="7 9" id="KW-1133">Transmembrane helix</keyword>
<feature type="transmembrane region" description="Helical" evidence="9">
    <location>
        <begin position="213"/>
        <end position="235"/>
    </location>
</feature>
<evidence type="ECO:0000256" key="7">
    <source>
        <dbReference type="ARBA" id="ARBA00022989"/>
    </source>
</evidence>
<comment type="similarity">
    <text evidence="3">Belongs to the PIGU family.</text>
</comment>
<evidence type="ECO:0000256" key="2">
    <source>
        <dbReference type="ARBA" id="ARBA00004687"/>
    </source>
</evidence>
<evidence type="ECO:0000256" key="8">
    <source>
        <dbReference type="ARBA" id="ARBA00023136"/>
    </source>
</evidence>
<feature type="transmembrane region" description="Helical" evidence="9">
    <location>
        <begin position="272"/>
        <end position="293"/>
    </location>
</feature>
<evidence type="ECO:0000256" key="6">
    <source>
        <dbReference type="ARBA" id="ARBA00022824"/>
    </source>
</evidence>
<keyword evidence="4" id="KW-0337">GPI-anchor biosynthesis</keyword>
<accession>A0A8K0NPA1</accession>
<gene>
    <name evidence="11" type="ORF">FFLO_04987</name>
</gene>
<keyword evidence="8 9" id="KW-0472">Membrane</keyword>
<reference evidence="11" key="1">
    <citation type="submission" date="2020-04" db="EMBL/GenBank/DDBJ databases">
        <title>Analysis of mating type loci in Filobasidium floriforme.</title>
        <authorList>
            <person name="Nowrousian M."/>
        </authorList>
    </citation>
    <scope>NUCLEOTIDE SEQUENCE</scope>
    <source>
        <strain evidence="11">CBS 6242</strain>
    </source>
</reference>
<evidence type="ECO:0000313" key="11">
    <source>
        <dbReference type="EMBL" id="KAG7530497.1"/>
    </source>
</evidence>
<name>A0A8K0NPA1_9TREE</name>
<keyword evidence="5 9" id="KW-0812">Transmembrane</keyword>
<evidence type="ECO:0000313" key="12">
    <source>
        <dbReference type="Proteomes" id="UP000812966"/>
    </source>
</evidence>
<keyword evidence="12" id="KW-1185">Reference proteome</keyword>
<keyword evidence="10" id="KW-0732">Signal</keyword>
<feature type="transmembrane region" description="Helical" evidence="9">
    <location>
        <begin position="346"/>
        <end position="363"/>
    </location>
</feature>
<dbReference type="Pfam" id="PF06728">
    <property type="entry name" value="PIG-U"/>
    <property type="match status" value="1"/>
</dbReference>
<dbReference type="Proteomes" id="UP000812966">
    <property type="component" value="Unassembled WGS sequence"/>
</dbReference>
<feature type="signal peptide" evidence="10">
    <location>
        <begin position="1"/>
        <end position="28"/>
    </location>
</feature>
<feature type="transmembrane region" description="Helical" evidence="9">
    <location>
        <begin position="75"/>
        <end position="98"/>
    </location>
</feature>
<proteinExistence type="inferred from homology"/>
<organism evidence="11 12">
    <name type="scientific">Filobasidium floriforme</name>
    <dbReference type="NCBI Taxonomy" id="5210"/>
    <lineage>
        <taxon>Eukaryota</taxon>
        <taxon>Fungi</taxon>
        <taxon>Dikarya</taxon>
        <taxon>Basidiomycota</taxon>
        <taxon>Agaricomycotina</taxon>
        <taxon>Tremellomycetes</taxon>
        <taxon>Filobasidiales</taxon>
        <taxon>Filobasidiaceae</taxon>
        <taxon>Filobasidium</taxon>
    </lineage>
</organism>
<dbReference type="GO" id="GO:0016255">
    <property type="term" value="P:attachment of GPI anchor to protein"/>
    <property type="evidence" value="ECO:0007669"/>
    <property type="project" value="InterPro"/>
</dbReference>
<dbReference type="PANTHER" id="PTHR13121">
    <property type="entry name" value="GPI TRANSAMIDASE COMPONENT PIG-U"/>
    <property type="match status" value="1"/>
</dbReference>